<evidence type="ECO:0000256" key="1">
    <source>
        <dbReference type="SAM" id="MobiDB-lite"/>
    </source>
</evidence>
<gene>
    <name evidence="3" type="ORF">OTU49_016631</name>
</gene>
<dbReference type="InterPro" id="IPR051707">
    <property type="entry name" value="PI-Interact_SigTrans_Reg"/>
</dbReference>
<proteinExistence type="predicted"/>
<feature type="region of interest" description="Disordered" evidence="1">
    <location>
        <begin position="1"/>
        <end position="121"/>
    </location>
</feature>
<comment type="caution">
    <text evidence="3">The sequence shown here is derived from an EMBL/GenBank/DDBJ whole genome shotgun (WGS) entry which is preliminary data.</text>
</comment>
<feature type="compositionally biased region" description="Polar residues" evidence="1">
    <location>
        <begin position="389"/>
        <end position="398"/>
    </location>
</feature>
<protein>
    <recommendedName>
        <fullName evidence="2">PH domain-containing protein</fullName>
    </recommendedName>
</protein>
<dbReference type="AlphaFoldDB" id="A0AAW0Y503"/>
<keyword evidence="4" id="KW-1185">Reference proteome</keyword>
<evidence type="ECO:0000313" key="3">
    <source>
        <dbReference type="EMBL" id="KAK8747123.1"/>
    </source>
</evidence>
<organism evidence="3 4">
    <name type="scientific">Cherax quadricarinatus</name>
    <name type="common">Australian red claw crayfish</name>
    <dbReference type="NCBI Taxonomy" id="27406"/>
    <lineage>
        <taxon>Eukaryota</taxon>
        <taxon>Metazoa</taxon>
        <taxon>Ecdysozoa</taxon>
        <taxon>Arthropoda</taxon>
        <taxon>Crustacea</taxon>
        <taxon>Multicrustacea</taxon>
        <taxon>Malacostraca</taxon>
        <taxon>Eumalacostraca</taxon>
        <taxon>Eucarida</taxon>
        <taxon>Decapoda</taxon>
        <taxon>Pleocyemata</taxon>
        <taxon>Astacidea</taxon>
        <taxon>Parastacoidea</taxon>
        <taxon>Parastacidae</taxon>
        <taxon>Cherax</taxon>
    </lineage>
</organism>
<feature type="region of interest" description="Disordered" evidence="1">
    <location>
        <begin position="578"/>
        <end position="613"/>
    </location>
</feature>
<feature type="non-terminal residue" evidence="3">
    <location>
        <position position="668"/>
    </location>
</feature>
<feature type="compositionally biased region" description="Basic and acidic residues" evidence="1">
    <location>
        <begin position="422"/>
        <end position="436"/>
    </location>
</feature>
<feature type="compositionally biased region" description="Basic and acidic residues" evidence="1">
    <location>
        <begin position="335"/>
        <end position="366"/>
    </location>
</feature>
<reference evidence="3 4" key="1">
    <citation type="journal article" date="2024" name="BMC Genomics">
        <title>Genome assembly of redclaw crayfish (Cherax quadricarinatus) provides insights into its immune adaptation and hypoxia tolerance.</title>
        <authorList>
            <person name="Liu Z."/>
            <person name="Zheng J."/>
            <person name="Li H."/>
            <person name="Fang K."/>
            <person name="Wang S."/>
            <person name="He J."/>
            <person name="Zhou D."/>
            <person name="Weng S."/>
            <person name="Chi M."/>
            <person name="Gu Z."/>
            <person name="He J."/>
            <person name="Li F."/>
            <person name="Wang M."/>
        </authorList>
    </citation>
    <scope>NUCLEOTIDE SEQUENCE [LARGE SCALE GENOMIC DNA]</scope>
    <source>
        <strain evidence="3">ZL_2023a</strain>
    </source>
</reference>
<dbReference type="EMBL" id="JARKIK010000015">
    <property type="protein sequence ID" value="KAK8747123.1"/>
    <property type="molecule type" value="Genomic_DNA"/>
</dbReference>
<feature type="region of interest" description="Disordered" evidence="1">
    <location>
        <begin position="311"/>
        <end position="408"/>
    </location>
</feature>
<accession>A0AAW0Y503</accession>
<dbReference type="PROSITE" id="PS50003">
    <property type="entry name" value="PH_DOMAIN"/>
    <property type="match status" value="1"/>
</dbReference>
<feature type="compositionally biased region" description="Low complexity" evidence="1">
    <location>
        <begin position="372"/>
        <end position="388"/>
    </location>
</feature>
<dbReference type="InterPro" id="IPR001849">
    <property type="entry name" value="PH_domain"/>
</dbReference>
<feature type="compositionally biased region" description="Basic and acidic residues" evidence="1">
    <location>
        <begin position="107"/>
        <end position="121"/>
    </location>
</feature>
<feature type="region of interest" description="Disordered" evidence="1">
    <location>
        <begin position="420"/>
        <end position="448"/>
    </location>
</feature>
<dbReference type="SMART" id="SM00233">
    <property type="entry name" value="PH"/>
    <property type="match status" value="1"/>
</dbReference>
<sequence length="668" mass="72958">MCESEAHCLAVSGGSPGVERLNVPSPGEEEAASENPIDSLVTRDSQDGSQHDPATEKVPSDVFSESDVNSRLDVGSGEAKDPLGLTTSTSKESLSRESDEIEGVDPFSDKPNKLNDRRGSKTVNFKEPEVEESPMQNGSFSASSKGGIFLEEEDAKTEKHINKQWTLGEGNPVYRLSLKLSPNLFNMTEIPGANQHREAEKAGYLTKLSGRTFPYIPQWKRRYCVLAKGSLFYYEREDSKPGEKANGVINLAYFDHVAEAGPKDCKKATNVFVITSQDRSFFDPGRHLFSAESLPDMKDWIKKLHSALEQIRNNNRPATSTSSSTKESGKRRKEEKRESKDKGQNKENQHGSIREKKKKKTEESNRSRKPGVSSETQTTSVESASVTSGQEADQQAMTSPKGGVQLPGLTVHKGIQLPGLSARKEVQDAEEAKSSEVNEEGLPVAGPTLPCVTKLRVKGPQGRRAPQNHRRTLAATALKKRASSLSALEYQDLNDNSENAWINRSLDVLEDEGRGTSGAPCMVVSGPTLPYKAYNYSSDEEFGFDISHSDSFSTSASGMPPPLPPRSASYGLELRYNPPMGPDGRQTLHTSLGDARGSQRDLRGSKRSLGNSQGYDLVGEWQEEVWGGSRNSLRQNGASPVMDDLENMLMNQSIQHTSGIMGSASDVG</sequence>
<feature type="domain" description="PH" evidence="2">
    <location>
        <begin position="198"/>
        <end position="309"/>
    </location>
</feature>
<dbReference type="Proteomes" id="UP001445076">
    <property type="component" value="Unassembled WGS sequence"/>
</dbReference>
<dbReference type="Pfam" id="PF00169">
    <property type="entry name" value="PH"/>
    <property type="match status" value="1"/>
</dbReference>
<feature type="compositionally biased region" description="Basic and acidic residues" evidence="1">
    <location>
        <begin position="44"/>
        <end position="59"/>
    </location>
</feature>
<evidence type="ECO:0000313" key="4">
    <source>
        <dbReference type="Proteomes" id="UP001445076"/>
    </source>
</evidence>
<evidence type="ECO:0000259" key="2">
    <source>
        <dbReference type="PROSITE" id="PS50003"/>
    </source>
</evidence>
<dbReference type="PANTHER" id="PTHR14336">
    <property type="entry name" value="TANDEM PH DOMAIN CONTAINING PROTEIN"/>
    <property type="match status" value="1"/>
</dbReference>
<dbReference type="SUPFAM" id="SSF50729">
    <property type="entry name" value="PH domain-like"/>
    <property type="match status" value="1"/>
</dbReference>
<name>A0AAW0Y503_CHEQU</name>
<dbReference type="InterPro" id="IPR011993">
    <property type="entry name" value="PH-like_dom_sf"/>
</dbReference>
<dbReference type="Gene3D" id="2.30.29.30">
    <property type="entry name" value="Pleckstrin-homology domain (PH domain)/Phosphotyrosine-binding domain (PTB)"/>
    <property type="match status" value="1"/>
</dbReference>